<dbReference type="Gene3D" id="3.90.1140.10">
    <property type="entry name" value="Cyclic phosphodiesterase"/>
    <property type="match status" value="1"/>
</dbReference>
<dbReference type="EMBL" id="CP098611">
    <property type="protein sequence ID" value="USR90779.1"/>
    <property type="molecule type" value="Genomic_DNA"/>
</dbReference>
<dbReference type="InterPro" id="IPR009097">
    <property type="entry name" value="Cyclic_Pdiesterase"/>
</dbReference>
<dbReference type="RefSeq" id="WP_252662803.1">
    <property type="nucleotide sequence ID" value="NZ_CP098611.1"/>
</dbReference>
<keyword evidence="2" id="KW-1185">Reference proteome</keyword>
<dbReference type="GO" id="GO:0016874">
    <property type="term" value="F:ligase activity"/>
    <property type="evidence" value="ECO:0007669"/>
    <property type="project" value="UniProtKB-KW"/>
</dbReference>
<organism evidence="1 2">
    <name type="scientific">Phormidium yuhuli AB48</name>
    <dbReference type="NCBI Taxonomy" id="2940671"/>
    <lineage>
        <taxon>Bacteria</taxon>
        <taxon>Bacillati</taxon>
        <taxon>Cyanobacteriota</taxon>
        <taxon>Cyanophyceae</taxon>
        <taxon>Oscillatoriophycideae</taxon>
        <taxon>Oscillatoriales</taxon>
        <taxon>Oscillatoriaceae</taxon>
        <taxon>Phormidium</taxon>
        <taxon>Phormidium yuhuli</taxon>
    </lineage>
</organism>
<keyword evidence="1" id="KW-0436">Ligase</keyword>
<protein>
    <submittedName>
        <fullName evidence="1">2'-5' RNA ligase family protein</fullName>
    </submittedName>
</protein>
<dbReference type="Proteomes" id="UP001056708">
    <property type="component" value="Chromosome"/>
</dbReference>
<proteinExistence type="predicted"/>
<dbReference type="SUPFAM" id="SSF55144">
    <property type="entry name" value="LigT-like"/>
    <property type="match status" value="1"/>
</dbReference>
<dbReference type="Pfam" id="PF13563">
    <property type="entry name" value="2_5_RNA_ligase2"/>
    <property type="match status" value="1"/>
</dbReference>
<accession>A0ABY5ANI7</accession>
<evidence type="ECO:0000313" key="2">
    <source>
        <dbReference type="Proteomes" id="UP001056708"/>
    </source>
</evidence>
<gene>
    <name evidence="1" type="ORF">NEA10_18465</name>
</gene>
<evidence type="ECO:0000313" key="1">
    <source>
        <dbReference type="EMBL" id="USR90779.1"/>
    </source>
</evidence>
<name>A0ABY5ANI7_9CYAN</name>
<sequence length="186" mass="20573">MVVSQKTYAIELYFDEDASAKVRQLWEQVGAIAPSMAERVHSQPHLSLAVLPQADLQVLPKVLDSIAQTESCFEVQFSSVGLFSAGGGVVFLAPVVTSQLLRLHQRVHQHLQEIGVEAVAYYQPQAWVPHCTLARELSPPEVLQAIEVTRNNQPFFKAKISALGLVEAPPVRQISYTPFRSESKVV</sequence>
<dbReference type="PANTHER" id="PTHR36039:SF2">
    <property type="entry name" value="RNA LIGASE_CYCLIC NUCLEOTIDE PHOSPHODIESTERASE FAMILY PROTEIN"/>
    <property type="match status" value="1"/>
</dbReference>
<reference evidence="1" key="1">
    <citation type="submission" date="2022-06" db="EMBL/GenBank/DDBJ databases">
        <title>Genome sequence of Phormidium yuhuli AB48 isolated from an industrial photobioreactor environment.</title>
        <authorList>
            <person name="Qiu Y."/>
            <person name="Noonan A.J.C."/>
            <person name="Dofher K."/>
            <person name="Koch M."/>
            <person name="Kieft B."/>
            <person name="Lin X."/>
            <person name="Ziels R.M."/>
            <person name="Hallam S.J."/>
        </authorList>
    </citation>
    <scope>NUCLEOTIDE SEQUENCE</scope>
    <source>
        <strain evidence="1">AB48</strain>
    </source>
</reference>
<dbReference type="PANTHER" id="PTHR36039">
    <property type="match status" value="1"/>
</dbReference>